<evidence type="ECO:0000313" key="3">
    <source>
        <dbReference type="Proteomes" id="UP001176940"/>
    </source>
</evidence>
<feature type="region of interest" description="Disordered" evidence="1">
    <location>
        <begin position="259"/>
        <end position="293"/>
    </location>
</feature>
<evidence type="ECO:0000313" key="2">
    <source>
        <dbReference type="EMBL" id="CAJ0938555.1"/>
    </source>
</evidence>
<comment type="caution">
    <text evidence="2">The sequence shown here is derived from an EMBL/GenBank/DDBJ whole genome shotgun (WGS) entry which is preliminary data.</text>
</comment>
<dbReference type="Proteomes" id="UP001176940">
    <property type="component" value="Unassembled WGS sequence"/>
</dbReference>
<gene>
    <name evidence="2" type="ORF">RIMI_LOCUS7615811</name>
</gene>
<feature type="compositionally biased region" description="Basic and acidic residues" evidence="1">
    <location>
        <begin position="282"/>
        <end position="293"/>
    </location>
</feature>
<reference evidence="2" key="1">
    <citation type="submission" date="2023-07" db="EMBL/GenBank/DDBJ databases">
        <authorList>
            <person name="Stuckert A."/>
        </authorList>
    </citation>
    <scope>NUCLEOTIDE SEQUENCE</scope>
</reference>
<feature type="compositionally biased region" description="Basic and acidic residues" evidence="1">
    <location>
        <begin position="259"/>
        <end position="274"/>
    </location>
</feature>
<name>A0ABN9LDV2_9NEOB</name>
<evidence type="ECO:0000256" key="1">
    <source>
        <dbReference type="SAM" id="MobiDB-lite"/>
    </source>
</evidence>
<proteinExistence type="predicted"/>
<protein>
    <submittedName>
        <fullName evidence="2">Uncharacterized protein</fullName>
    </submittedName>
</protein>
<dbReference type="EMBL" id="CAUEEQ010014540">
    <property type="protein sequence ID" value="CAJ0938555.1"/>
    <property type="molecule type" value="Genomic_DNA"/>
</dbReference>
<organism evidence="2 3">
    <name type="scientific">Ranitomeya imitator</name>
    <name type="common">mimic poison frog</name>
    <dbReference type="NCBI Taxonomy" id="111125"/>
    <lineage>
        <taxon>Eukaryota</taxon>
        <taxon>Metazoa</taxon>
        <taxon>Chordata</taxon>
        <taxon>Craniata</taxon>
        <taxon>Vertebrata</taxon>
        <taxon>Euteleostomi</taxon>
        <taxon>Amphibia</taxon>
        <taxon>Batrachia</taxon>
        <taxon>Anura</taxon>
        <taxon>Neobatrachia</taxon>
        <taxon>Hyloidea</taxon>
        <taxon>Dendrobatidae</taxon>
        <taxon>Dendrobatinae</taxon>
        <taxon>Ranitomeya</taxon>
    </lineage>
</organism>
<accession>A0ABN9LDV2</accession>
<dbReference type="CDD" id="cd09275">
    <property type="entry name" value="RNase_HI_RT_DIRS1"/>
    <property type="match status" value="1"/>
</dbReference>
<sequence>MNVTKTCILHVLGYLFLYWWEAPLGGACSQWCAECWDQSWIDVGITRNLVLLELFPVIVSIEIWGDFFKNKRIILNTDNKGDYAVNCLSSECSSSESIKILVLCRFKAKIWLKARHLPGSRNLIAGSLSHCQMDRFRILVPMMDEKGLDCPKHLWNYYGNMELASRYLQQSVAVKKWESYCNAWNCRSHFCKDDSSPLTRFQFSSVLRRSLNFLGLDDFKISSHSFRIGEATEAVSLKGTCHPENRGAKYACTGAVAEDQKRTSWNEDGRRRSGPETPIRPDQQRDRPWFTRK</sequence>
<keyword evidence="3" id="KW-1185">Reference proteome</keyword>